<dbReference type="RefSeq" id="WP_185060348.1">
    <property type="nucleotide sequence ID" value="NZ_BAABJP010000020.1"/>
</dbReference>
<reference evidence="2" key="1">
    <citation type="journal article" date="2019" name="Int. J. Syst. Evol. Microbiol.">
        <title>The Global Catalogue of Microorganisms (GCM) 10K type strain sequencing project: providing services to taxonomists for standard genome sequencing and annotation.</title>
        <authorList>
            <consortium name="The Broad Institute Genomics Platform"/>
            <consortium name="The Broad Institute Genome Sequencing Center for Infectious Disease"/>
            <person name="Wu L."/>
            <person name="Ma J."/>
        </authorList>
    </citation>
    <scope>NUCLEOTIDE SEQUENCE [LARGE SCALE GENOMIC DNA]</scope>
    <source>
        <strain evidence="2">JCM 18303</strain>
    </source>
</reference>
<keyword evidence="2" id="KW-1185">Reference proteome</keyword>
<protein>
    <submittedName>
        <fullName evidence="1">Uncharacterized protein</fullName>
    </submittedName>
</protein>
<evidence type="ECO:0000313" key="2">
    <source>
        <dbReference type="Proteomes" id="UP001428817"/>
    </source>
</evidence>
<dbReference type="EMBL" id="BAABJP010000020">
    <property type="protein sequence ID" value="GAA5160389.1"/>
    <property type="molecule type" value="Genomic_DNA"/>
</dbReference>
<name>A0ABP9QE31_9PSEU</name>
<proteinExistence type="predicted"/>
<gene>
    <name evidence="1" type="ORF">GCM10023321_42960</name>
</gene>
<dbReference type="Proteomes" id="UP001428817">
    <property type="component" value="Unassembled WGS sequence"/>
</dbReference>
<sequence length="106" mass="11540">MRTRGQDGSMRWRTLTESELADLDREVAELAWRWARRLGGLRVEQAPFGPADPQLPESDRAAAHLARLYLLAKIRASADSRADADAFYAGQAGAGYPEIAAALGIS</sequence>
<accession>A0ABP9QE31</accession>
<organism evidence="1 2">
    <name type="scientific">Pseudonocardia eucalypti</name>
    <dbReference type="NCBI Taxonomy" id="648755"/>
    <lineage>
        <taxon>Bacteria</taxon>
        <taxon>Bacillati</taxon>
        <taxon>Actinomycetota</taxon>
        <taxon>Actinomycetes</taxon>
        <taxon>Pseudonocardiales</taxon>
        <taxon>Pseudonocardiaceae</taxon>
        <taxon>Pseudonocardia</taxon>
    </lineage>
</organism>
<evidence type="ECO:0000313" key="1">
    <source>
        <dbReference type="EMBL" id="GAA5160389.1"/>
    </source>
</evidence>
<comment type="caution">
    <text evidence="1">The sequence shown here is derived from an EMBL/GenBank/DDBJ whole genome shotgun (WGS) entry which is preliminary data.</text>
</comment>